<keyword evidence="8" id="KW-0406">Ion transport</keyword>
<evidence type="ECO:0000256" key="1">
    <source>
        <dbReference type="ARBA" id="ARBA00004651"/>
    </source>
</evidence>
<accession>A0A7J7JK60</accession>
<evidence type="ECO:0000256" key="10">
    <source>
        <dbReference type="ARBA" id="ARBA00023201"/>
    </source>
</evidence>
<dbReference type="PANTHER" id="PTHR42985:SF40">
    <property type="entry name" value="LD47995P-RELATED"/>
    <property type="match status" value="1"/>
</dbReference>
<evidence type="ECO:0000256" key="4">
    <source>
        <dbReference type="ARBA" id="ARBA00022475"/>
    </source>
</evidence>
<feature type="transmembrane region" description="Helical" evidence="12">
    <location>
        <begin position="15"/>
        <end position="33"/>
    </location>
</feature>
<feature type="transmembrane region" description="Helical" evidence="12">
    <location>
        <begin position="160"/>
        <end position="186"/>
    </location>
</feature>
<dbReference type="EMBL" id="VXIV02002415">
    <property type="protein sequence ID" value="KAF6025866.1"/>
    <property type="molecule type" value="Genomic_DNA"/>
</dbReference>
<keyword evidence="4" id="KW-1003">Cell membrane</keyword>
<feature type="transmembrane region" description="Helical" evidence="12">
    <location>
        <begin position="125"/>
        <end position="148"/>
    </location>
</feature>
<keyword evidence="5 12" id="KW-0812">Transmembrane</keyword>
<comment type="subcellular location">
    <subcellularLocation>
        <location evidence="1">Cell membrane</location>
        <topology evidence="1">Multi-pass membrane protein</topology>
    </subcellularLocation>
</comment>
<dbReference type="GO" id="GO:0006814">
    <property type="term" value="P:sodium ion transport"/>
    <property type="evidence" value="ECO:0007669"/>
    <property type="project" value="UniProtKB-KW"/>
</dbReference>
<evidence type="ECO:0000256" key="11">
    <source>
        <dbReference type="RuleBase" id="RU362091"/>
    </source>
</evidence>
<keyword evidence="10" id="KW-0739">Sodium transport</keyword>
<evidence type="ECO:0000313" key="13">
    <source>
        <dbReference type="EMBL" id="KAF6025866.1"/>
    </source>
</evidence>
<name>A0A7J7JK60_BUGNE</name>
<dbReference type="Proteomes" id="UP000593567">
    <property type="component" value="Unassembled WGS sequence"/>
</dbReference>
<evidence type="ECO:0000256" key="6">
    <source>
        <dbReference type="ARBA" id="ARBA00022989"/>
    </source>
</evidence>
<dbReference type="Pfam" id="PF00474">
    <property type="entry name" value="SSF"/>
    <property type="match status" value="1"/>
</dbReference>
<keyword evidence="9 12" id="KW-0472">Membrane</keyword>
<keyword evidence="3" id="KW-0813">Transport</keyword>
<dbReference type="InterPro" id="IPR051163">
    <property type="entry name" value="Sodium:Solute_Symporter_SSF"/>
</dbReference>
<evidence type="ECO:0000256" key="3">
    <source>
        <dbReference type="ARBA" id="ARBA00022448"/>
    </source>
</evidence>
<evidence type="ECO:0000256" key="9">
    <source>
        <dbReference type="ARBA" id="ARBA00023136"/>
    </source>
</evidence>
<gene>
    <name evidence="13" type="ORF">EB796_015824</name>
</gene>
<dbReference type="OrthoDB" id="6152138at2759"/>
<keyword evidence="14" id="KW-1185">Reference proteome</keyword>
<proteinExistence type="inferred from homology"/>
<reference evidence="13" key="1">
    <citation type="submission" date="2020-06" db="EMBL/GenBank/DDBJ databases">
        <title>Draft genome of Bugula neritina, a colonial animal packing powerful symbionts and potential medicines.</title>
        <authorList>
            <person name="Rayko M."/>
        </authorList>
    </citation>
    <scope>NUCLEOTIDE SEQUENCE [LARGE SCALE GENOMIC DNA]</scope>
    <source>
        <strain evidence="13">Kwan_BN1</strain>
    </source>
</reference>
<dbReference type="Gene3D" id="1.20.1730.10">
    <property type="entry name" value="Sodium/glucose cotransporter"/>
    <property type="match status" value="1"/>
</dbReference>
<dbReference type="InterPro" id="IPR001734">
    <property type="entry name" value="Na/solute_symporter"/>
</dbReference>
<dbReference type="PANTHER" id="PTHR42985">
    <property type="entry name" value="SODIUM-COUPLED MONOCARBOXYLATE TRANSPORTER"/>
    <property type="match status" value="1"/>
</dbReference>
<evidence type="ECO:0000256" key="7">
    <source>
        <dbReference type="ARBA" id="ARBA00023053"/>
    </source>
</evidence>
<dbReference type="GO" id="GO:0005886">
    <property type="term" value="C:plasma membrane"/>
    <property type="evidence" value="ECO:0007669"/>
    <property type="project" value="UniProtKB-SubCell"/>
</dbReference>
<dbReference type="InterPro" id="IPR038377">
    <property type="entry name" value="Na/Glc_symporter_sf"/>
</dbReference>
<evidence type="ECO:0000256" key="5">
    <source>
        <dbReference type="ARBA" id="ARBA00022692"/>
    </source>
</evidence>
<keyword evidence="6 12" id="KW-1133">Transmembrane helix</keyword>
<comment type="similarity">
    <text evidence="2 11">Belongs to the sodium:solute symporter (SSF) (TC 2.A.21) family.</text>
</comment>
<dbReference type="GO" id="GO:0015293">
    <property type="term" value="F:symporter activity"/>
    <property type="evidence" value="ECO:0007669"/>
    <property type="project" value="TreeGrafter"/>
</dbReference>
<dbReference type="PROSITE" id="PS50283">
    <property type="entry name" value="NA_SOLUT_SYMP_3"/>
    <property type="match status" value="1"/>
</dbReference>
<protein>
    <submittedName>
        <fullName evidence="13">SLC5A6</fullName>
    </submittedName>
</protein>
<evidence type="ECO:0000256" key="2">
    <source>
        <dbReference type="ARBA" id="ARBA00006434"/>
    </source>
</evidence>
<feature type="transmembrane region" description="Helical" evidence="12">
    <location>
        <begin position="82"/>
        <end position="104"/>
    </location>
</feature>
<evidence type="ECO:0000256" key="12">
    <source>
        <dbReference type="SAM" id="Phobius"/>
    </source>
</evidence>
<sequence>MSMMNTGIYFKWPDYLVFSLSLVLSAAIGFYYACTGGKQKTTKEYLLADRNMHWLPVAISLAVSFTSSGILIGLPAEIYTFGTIYMFTLVGRPIAAVLSVKLFIPVFKQIGSISLYQYIYKRFGRLLSIILLVEGFFLSMLFGALIIYGPALAMSGVTGLNLWIAVCSVGLIAMLYTVLVSNILLFSKHIV</sequence>
<feature type="transmembrane region" description="Helical" evidence="12">
    <location>
        <begin position="54"/>
        <end position="76"/>
    </location>
</feature>
<evidence type="ECO:0000313" key="14">
    <source>
        <dbReference type="Proteomes" id="UP000593567"/>
    </source>
</evidence>
<dbReference type="AlphaFoldDB" id="A0A7J7JK60"/>
<organism evidence="13 14">
    <name type="scientific">Bugula neritina</name>
    <name type="common">Brown bryozoan</name>
    <name type="synonym">Sertularia neritina</name>
    <dbReference type="NCBI Taxonomy" id="10212"/>
    <lineage>
        <taxon>Eukaryota</taxon>
        <taxon>Metazoa</taxon>
        <taxon>Spiralia</taxon>
        <taxon>Lophotrochozoa</taxon>
        <taxon>Bryozoa</taxon>
        <taxon>Gymnolaemata</taxon>
        <taxon>Cheilostomatida</taxon>
        <taxon>Flustrina</taxon>
        <taxon>Buguloidea</taxon>
        <taxon>Bugulidae</taxon>
        <taxon>Bugula</taxon>
    </lineage>
</organism>
<comment type="caution">
    <text evidence="13">The sequence shown here is derived from an EMBL/GenBank/DDBJ whole genome shotgun (WGS) entry which is preliminary data.</text>
</comment>
<keyword evidence="7" id="KW-0915">Sodium</keyword>
<evidence type="ECO:0000256" key="8">
    <source>
        <dbReference type="ARBA" id="ARBA00023065"/>
    </source>
</evidence>